<reference evidence="3" key="1">
    <citation type="submission" date="2025-08" db="UniProtKB">
        <authorList>
            <consortium name="RefSeq"/>
        </authorList>
    </citation>
    <scope>IDENTIFICATION</scope>
    <source>
        <tissue evidence="3">Muscle</tissue>
    </source>
</reference>
<dbReference type="GeneID" id="129391880"/>
<feature type="compositionally biased region" description="Basic residues" evidence="1">
    <location>
        <begin position="174"/>
        <end position="185"/>
    </location>
</feature>
<feature type="compositionally biased region" description="Basic residues" evidence="1">
    <location>
        <begin position="33"/>
        <end position="50"/>
    </location>
</feature>
<feature type="compositionally biased region" description="Low complexity" evidence="1">
    <location>
        <begin position="51"/>
        <end position="61"/>
    </location>
</feature>
<gene>
    <name evidence="3" type="primary">LOC129391880</name>
</gene>
<keyword evidence="2" id="KW-1185">Reference proteome</keyword>
<evidence type="ECO:0000313" key="3">
    <source>
        <dbReference type="RefSeq" id="XP_054938986.1"/>
    </source>
</evidence>
<feature type="region of interest" description="Disordered" evidence="1">
    <location>
        <begin position="33"/>
        <end position="215"/>
    </location>
</feature>
<feature type="compositionally biased region" description="Basic and acidic residues" evidence="1">
    <location>
        <begin position="199"/>
        <end position="209"/>
    </location>
</feature>
<protein>
    <submittedName>
        <fullName evidence="3">Uncharacterized protein isoform X1</fullName>
    </submittedName>
</protein>
<evidence type="ECO:0000313" key="2">
    <source>
        <dbReference type="Proteomes" id="UP000248484"/>
    </source>
</evidence>
<sequence length="215" mass="22977">MRLAGLETVLTLALVEDVGLEFPARVLLGRRHGRERAQAGRRRIPGRRLQPRTQAGASQSARPPPPARAAAAAARRSHGRGLARPLPLSPPPCRSPRSVPAPPSAAAKGSGTPGALQGGRRARGSDRPARGAWRCAGRGHFPARSAARRANGSDASRLTKKPPGQWEPEVGQKAARRKKTHMRLRAFKELACGPNMHSPNEDSSPHRLTPELPGQ</sequence>
<accession>A0A9W2WI83</accession>
<dbReference type="RefSeq" id="XP_054938986.1">
    <property type="nucleotide sequence ID" value="XM_055083011.1"/>
</dbReference>
<name>A0A9W2WI83_PHYMC</name>
<dbReference type="KEGG" id="pcad:129391880"/>
<feature type="compositionally biased region" description="Pro residues" evidence="1">
    <location>
        <begin position="87"/>
        <end position="103"/>
    </location>
</feature>
<dbReference type="Proteomes" id="UP000248484">
    <property type="component" value="Unplaced"/>
</dbReference>
<proteinExistence type="predicted"/>
<feature type="compositionally biased region" description="Low complexity" evidence="1">
    <location>
        <begin position="104"/>
        <end position="115"/>
    </location>
</feature>
<evidence type="ECO:0000256" key="1">
    <source>
        <dbReference type="SAM" id="MobiDB-lite"/>
    </source>
</evidence>
<organism evidence="2 3">
    <name type="scientific">Physeter macrocephalus</name>
    <name type="common">Sperm whale</name>
    <name type="synonym">Physeter catodon</name>
    <dbReference type="NCBI Taxonomy" id="9755"/>
    <lineage>
        <taxon>Eukaryota</taxon>
        <taxon>Metazoa</taxon>
        <taxon>Chordata</taxon>
        <taxon>Craniata</taxon>
        <taxon>Vertebrata</taxon>
        <taxon>Euteleostomi</taxon>
        <taxon>Mammalia</taxon>
        <taxon>Eutheria</taxon>
        <taxon>Laurasiatheria</taxon>
        <taxon>Artiodactyla</taxon>
        <taxon>Whippomorpha</taxon>
        <taxon>Cetacea</taxon>
        <taxon>Odontoceti</taxon>
        <taxon>Physeteridae</taxon>
        <taxon>Physeter</taxon>
    </lineage>
</organism>
<dbReference type="AlphaFoldDB" id="A0A9W2WI83"/>